<sequence length="387" mass="41087">MAPQLGNYVLETATAPGTGSFTLNGPETSRRSFSSAFPNGGSVFYFADDGSSAEWGVGTLTIGTPSTLSRTTIIGTTSGSASALNFSGSVEVYNEIPAEYVPILEADGHLIVKSITDWTQRQALGAADAEGRYVKSVNDSANSRVDGAGINKQTGVPWLHTGGGFTNLQQAGDYATNAAVNAEVTARANAVAGLDAAKVNRSGDSMKGQLNNWNDPNLTTGVYNYSPSFRSYTNSRAGFSLFSQDKVGDGSTACGVLVYEWNGQQQQFWWFGPDGSIGQSTKGNVAFISDIPTDIYKESFFNNDFPDGGSQVTNLPHGQRCVHFIVSAGSGGRVNFPQAFSGYPTCLVLTPTVHTDTWWTDLDSGGFTFWNANTWTGNIGVTAWGPR</sequence>
<accession>A0A0U5EWN6</accession>
<reference evidence="2" key="1">
    <citation type="submission" date="2014-09" db="EMBL/GenBank/DDBJ databases">
        <authorList>
            <person name="Illeghems K.G."/>
        </authorList>
    </citation>
    <scope>NUCLEOTIDE SEQUENCE [LARGE SCALE GENOMIC DNA]</scope>
    <source>
        <strain evidence="2">108B</strain>
    </source>
</reference>
<evidence type="ECO:0000313" key="1">
    <source>
        <dbReference type="EMBL" id="CEF41296.1"/>
    </source>
</evidence>
<organism evidence="1 2">
    <name type="scientific">Acetobacter senegalensis</name>
    <dbReference type="NCBI Taxonomy" id="446692"/>
    <lineage>
        <taxon>Bacteria</taxon>
        <taxon>Pseudomonadati</taxon>
        <taxon>Pseudomonadota</taxon>
        <taxon>Alphaproteobacteria</taxon>
        <taxon>Acetobacterales</taxon>
        <taxon>Acetobacteraceae</taxon>
        <taxon>Acetobacter</taxon>
    </lineage>
</organism>
<dbReference type="RefSeq" id="WP_058987952.1">
    <property type="nucleotide sequence ID" value="NZ_LN606600.1"/>
</dbReference>
<dbReference type="GeneID" id="34783032"/>
<dbReference type="AlphaFoldDB" id="A0A0U5EWN6"/>
<dbReference type="EMBL" id="LN606600">
    <property type="protein sequence ID" value="CEF41296.1"/>
    <property type="molecule type" value="Genomic_DNA"/>
</dbReference>
<evidence type="ECO:0000313" key="2">
    <source>
        <dbReference type="Proteomes" id="UP000056109"/>
    </source>
</evidence>
<dbReference type="KEGG" id="asz:ASN_1981"/>
<name>A0A0U5EWN6_9PROT</name>
<proteinExistence type="predicted"/>
<dbReference type="Proteomes" id="UP000056109">
    <property type="component" value="Chromosome I"/>
</dbReference>
<keyword evidence="2" id="KW-1185">Reference proteome</keyword>
<protein>
    <submittedName>
        <fullName evidence="1">Tail fiber protein</fullName>
    </submittedName>
</protein>
<dbReference type="PATRIC" id="fig|446692.3.peg.2036"/>
<gene>
    <name evidence="1" type="ORF">ASN_1981</name>
</gene>